<gene>
    <name evidence="8" type="primary">hslV</name>
    <name evidence="10" type="ORF">CE561_06605</name>
    <name evidence="9" type="ORF">Thert_03231</name>
</gene>
<dbReference type="GO" id="GO:0046872">
    <property type="term" value="F:metal ion binding"/>
    <property type="evidence" value="ECO:0007669"/>
    <property type="project" value="UniProtKB-KW"/>
</dbReference>
<dbReference type="GeneID" id="93864303"/>
<dbReference type="CDD" id="cd01913">
    <property type="entry name" value="protease_HslV"/>
    <property type="match status" value="1"/>
</dbReference>
<dbReference type="InterPro" id="IPR022281">
    <property type="entry name" value="ATP-dep_Prtase_HsIV_su"/>
</dbReference>
<dbReference type="GO" id="GO:0051603">
    <property type="term" value="P:proteolysis involved in protein catabolic process"/>
    <property type="evidence" value="ECO:0007669"/>
    <property type="project" value="InterPro"/>
</dbReference>
<keyword evidence="6 8" id="KW-0378">Hydrolase</keyword>
<evidence type="ECO:0000256" key="6">
    <source>
        <dbReference type="ARBA" id="ARBA00022801"/>
    </source>
</evidence>
<evidence type="ECO:0000313" key="11">
    <source>
        <dbReference type="Proteomes" id="UP000214975"/>
    </source>
</evidence>
<dbReference type="OMA" id="WRTDKML"/>
<reference evidence="9 11" key="1">
    <citation type="submission" date="2016-08" db="EMBL/GenBank/DDBJ databases">
        <title>A novel genetic cassette of butanologenic Thermoanaerobacterium thermosaccharolyticum that directly convert cellulose to butanol.</title>
        <authorList>
            <person name="Li T."/>
            <person name="He J."/>
        </authorList>
    </citation>
    <scope>NUCLEOTIDE SEQUENCE [LARGE SCALE GENOMIC DNA]</scope>
    <source>
        <strain evidence="9 11">TG57</strain>
    </source>
</reference>
<feature type="binding site" evidence="8">
    <location>
        <position position="164"/>
    </location>
    <ligand>
        <name>Na(+)</name>
        <dbReference type="ChEBI" id="CHEBI:29101"/>
    </ligand>
</feature>
<protein>
    <recommendedName>
        <fullName evidence="8">ATP-dependent protease subunit HslV</fullName>
        <ecNumber evidence="8">3.4.25.2</ecNumber>
    </recommendedName>
</protein>
<dbReference type="NCBIfam" id="TIGR03692">
    <property type="entry name" value="ATP_dep_HslV"/>
    <property type="match status" value="1"/>
</dbReference>
<feature type="binding site" evidence="8">
    <location>
        <position position="167"/>
    </location>
    <ligand>
        <name>Na(+)</name>
        <dbReference type="ChEBI" id="CHEBI:29101"/>
    </ligand>
</feature>
<dbReference type="PANTHER" id="PTHR32194:SF0">
    <property type="entry name" value="ATP-DEPENDENT PROTEASE SUBUNIT HSLV"/>
    <property type="match status" value="1"/>
</dbReference>
<comment type="subunit">
    <text evidence="8">A double ring-shaped homohexamer of HslV is capped on each side by a ring-shaped HslU homohexamer. The assembly of the HslU/HslV complex is dependent on binding of ATP.</text>
</comment>
<evidence type="ECO:0000313" key="9">
    <source>
        <dbReference type="EMBL" id="AST58983.1"/>
    </source>
</evidence>
<dbReference type="NCBIfam" id="NF003964">
    <property type="entry name" value="PRK05456.1"/>
    <property type="match status" value="1"/>
</dbReference>
<comment type="similarity">
    <text evidence="2 8">Belongs to the peptidase T1B family. HslV subfamily.</text>
</comment>
<feature type="binding site" evidence="8">
    <location>
        <position position="161"/>
    </location>
    <ligand>
        <name>Na(+)</name>
        <dbReference type="ChEBI" id="CHEBI:29101"/>
    </ligand>
</feature>
<dbReference type="RefSeq" id="WP_013297942.1">
    <property type="nucleotide sequence ID" value="NZ_CP016893.1"/>
</dbReference>
<sequence>MFKGTTIVAVRRDNKVSIAGDGQVTFGENTILKHGAKKIRRLYNDEVLIGFAGSVADALTLSEMFEEKLEQYGGNLKRAAVELAQEWRKDKVLKKLEALLIAADKNVTLVISGNGEVIEPDNDVIAIGSGGNFAMSAALALRYNTNLSVEEIARKSLEIASQICVYTNDHITVESL</sequence>
<evidence type="ECO:0000256" key="5">
    <source>
        <dbReference type="ARBA" id="ARBA00022723"/>
    </source>
</evidence>
<dbReference type="Gene3D" id="3.60.20.10">
    <property type="entry name" value="Glutamine Phosphoribosylpyrophosphate, subunit 1, domain 1"/>
    <property type="match status" value="1"/>
</dbReference>
<evidence type="ECO:0000256" key="2">
    <source>
        <dbReference type="ARBA" id="ARBA00006053"/>
    </source>
</evidence>
<dbReference type="GO" id="GO:0004298">
    <property type="term" value="F:threonine-type endopeptidase activity"/>
    <property type="evidence" value="ECO:0007669"/>
    <property type="project" value="UniProtKB-KW"/>
</dbReference>
<evidence type="ECO:0000256" key="1">
    <source>
        <dbReference type="ARBA" id="ARBA00004496"/>
    </source>
</evidence>
<keyword evidence="5 8" id="KW-0479">Metal-binding</keyword>
<keyword evidence="8" id="KW-0021">Allosteric enzyme</keyword>
<comment type="activity regulation">
    <text evidence="8">Allosterically activated by HslU binding.</text>
</comment>
<dbReference type="PIRSF" id="PIRSF039093">
    <property type="entry name" value="HslV"/>
    <property type="match status" value="1"/>
</dbReference>
<dbReference type="EMBL" id="CP016893">
    <property type="protein sequence ID" value="AST58983.1"/>
    <property type="molecule type" value="Genomic_DNA"/>
</dbReference>
<proteinExistence type="inferred from homology"/>
<evidence type="ECO:0000256" key="8">
    <source>
        <dbReference type="HAMAP-Rule" id="MF_00248"/>
    </source>
</evidence>
<organism evidence="10 12">
    <name type="scientific">Thermoanaerobacterium thermosaccharolyticum</name>
    <name type="common">Clostridium thermosaccharolyticum</name>
    <dbReference type="NCBI Taxonomy" id="1517"/>
    <lineage>
        <taxon>Bacteria</taxon>
        <taxon>Bacillati</taxon>
        <taxon>Bacillota</taxon>
        <taxon>Clostridia</taxon>
        <taxon>Thermoanaerobacterales</taxon>
        <taxon>Thermoanaerobacteraceae</taxon>
        <taxon>Thermoanaerobacterium</taxon>
    </lineage>
</organism>
<dbReference type="EMBL" id="NKHD01000020">
    <property type="protein sequence ID" value="OXT07488.1"/>
    <property type="molecule type" value="Genomic_DNA"/>
</dbReference>
<keyword evidence="8" id="KW-0888">Threonine protease</keyword>
<evidence type="ECO:0000256" key="3">
    <source>
        <dbReference type="ARBA" id="ARBA00022490"/>
    </source>
</evidence>
<dbReference type="PROSITE" id="PS51476">
    <property type="entry name" value="PROTEASOME_BETA_2"/>
    <property type="match status" value="1"/>
</dbReference>
<comment type="subcellular location">
    <subcellularLocation>
        <location evidence="1 8">Cytoplasm</location>
    </subcellularLocation>
</comment>
<dbReference type="Proteomes" id="UP000215301">
    <property type="component" value="Unassembled WGS sequence"/>
</dbReference>
<evidence type="ECO:0000256" key="4">
    <source>
        <dbReference type="ARBA" id="ARBA00022670"/>
    </source>
</evidence>
<name>A0A231VHG4_THETR</name>
<dbReference type="HAMAP" id="MF_00248">
    <property type="entry name" value="HslV"/>
    <property type="match status" value="1"/>
</dbReference>
<dbReference type="GO" id="GO:0005839">
    <property type="term" value="C:proteasome core complex"/>
    <property type="evidence" value="ECO:0007669"/>
    <property type="project" value="InterPro"/>
</dbReference>
<reference evidence="10 12" key="2">
    <citation type="submission" date="2017-06" db="EMBL/GenBank/DDBJ databases">
        <title>Isolation and characterization of a thermophilic and butanogenic Thermoanaerobacterium thermosaccharolyticum M5 capable of efficient degradation of hemicellulose.</title>
        <authorList>
            <person name="Xin F."/>
            <person name="Jiang Y."/>
        </authorList>
    </citation>
    <scope>NUCLEOTIDE SEQUENCE [LARGE SCALE GENOMIC DNA]</scope>
    <source>
        <strain evidence="10 12">M5</strain>
    </source>
</reference>
<evidence type="ECO:0000313" key="12">
    <source>
        <dbReference type="Proteomes" id="UP000215301"/>
    </source>
</evidence>
<dbReference type="InterPro" id="IPR001353">
    <property type="entry name" value="Proteasome_sua/b"/>
</dbReference>
<feature type="active site" evidence="8">
    <location>
        <position position="5"/>
    </location>
</feature>
<dbReference type="InterPro" id="IPR023333">
    <property type="entry name" value="Proteasome_suB-type"/>
</dbReference>
<dbReference type="Pfam" id="PF00227">
    <property type="entry name" value="Proteasome"/>
    <property type="match status" value="1"/>
</dbReference>
<dbReference type="SUPFAM" id="SSF56235">
    <property type="entry name" value="N-terminal nucleophile aminohydrolases (Ntn hydrolases)"/>
    <property type="match status" value="1"/>
</dbReference>
<dbReference type="GO" id="GO:0009376">
    <property type="term" value="C:HslUV protease complex"/>
    <property type="evidence" value="ECO:0007669"/>
    <property type="project" value="UniProtKB-UniRule"/>
</dbReference>
<keyword evidence="7 8" id="KW-0915">Sodium</keyword>
<dbReference type="PANTHER" id="PTHR32194">
    <property type="entry name" value="METALLOPROTEASE TLDD"/>
    <property type="match status" value="1"/>
</dbReference>
<evidence type="ECO:0000256" key="7">
    <source>
        <dbReference type="ARBA" id="ARBA00023053"/>
    </source>
</evidence>
<comment type="catalytic activity">
    <reaction evidence="8">
        <text>ATP-dependent cleavage of peptide bonds with broad specificity.</text>
        <dbReference type="EC" id="3.4.25.2"/>
    </reaction>
</comment>
<dbReference type="AlphaFoldDB" id="A0A231VHG4"/>
<accession>A0A231VHG4</accession>
<evidence type="ECO:0000313" key="10">
    <source>
        <dbReference type="EMBL" id="OXT07488.1"/>
    </source>
</evidence>
<comment type="function">
    <text evidence="8">Protease subunit of a proteasome-like degradation complex believed to be a general protein degrading machinery.</text>
</comment>
<keyword evidence="3 8" id="KW-0963">Cytoplasm</keyword>
<dbReference type="EC" id="3.4.25.2" evidence="8"/>
<dbReference type="InterPro" id="IPR029055">
    <property type="entry name" value="Ntn_hydrolases_N"/>
</dbReference>
<dbReference type="Proteomes" id="UP000214975">
    <property type="component" value="Chromosome"/>
</dbReference>
<keyword evidence="4 8" id="KW-0645">Protease</keyword>